<accession>A0A9P7J3M9</accession>
<gene>
    <name evidence="2" type="ORF">HD556DRAFT_1439036</name>
</gene>
<dbReference type="GeneID" id="64599680"/>
<keyword evidence="3" id="KW-1185">Reference proteome</keyword>
<name>A0A9P7J3M9_9AGAM</name>
<evidence type="ECO:0000313" key="2">
    <source>
        <dbReference type="EMBL" id="KAG1801043.1"/>
    </source>
</evidence>
<evidence type="ECO:0000313" key="3">
    <source>
        <dbReference type="Proteomes" id="UP000719766"/>
    </source>
</evidence>
<feature type="region of interest" description="Disordered" evidence="1">
    <location>
        <begin position="219"/>
        <end position="238"/>
    </location>
</feature>
<comment type="caution">
    <text evidence="2">The sequence shown here is derived from an EMBL/GenBank/DDBJ whole genome shotgun (WGS) entry which is preliminary data.</text>
</comment>
<evidence type="ECO:0000256" key="1">
    <source>
        <dbReference type="SAM" id="MobiDB-lite"/>
    </source>
</evidence>
<evidence type="ECO:0008006" key="4">
    <source>
        <dbReference type="Google" id="ProtNLM"/>
    </source>
</evidence>
<protein>
    <recommendedName>
        <fullName evidence="4">Retrotransposon gag domain-containing protein</fullName>
    </recommendedName>
</protein>
<dbReference type="Proteomes" id="UP000719766">
    <property type="component" value="Unassembled WGS sequence"/>
</dbReference>
<dbReference type="AlphaFoldDB" id="A0A9P7J3M9"/>
<organism evidence="2 3">
    <name type="scientific">Suillus plorans</name>
    <dbReference type="NCBI Taxonomy" id="116603"/>
    <lineage>
        <taxon>Eukaryota</taxon>
        <taxon>Fungi</taxon>
        <taxon>Dikarya</taxon>
        <taxon>Basidiomycota</taxon>
        <taxon>Agaricomycotina</taxon>
        <taxon>Agaricomycetes</taxon>
        <taxon>Agaricomycetidae</taxon>
        <taxon>Boletales</taxon>
        <taxon>Suillineae</taxon>
        <taxon>Suillaceae</taxon>
        <taxon>Suillus</taxon>
    </lineage>
</organism>
<dbReference type="EMBL" id="JABBWE010000008">
    <property type="protein sequence ID" value="KAG1801043.1"/>
    <property type="molecule type" value="Genomic_DNA"/>
</dbReference>
<dbReference type="OrthoDB" id="2643819at2759"/>
<reference evidence="2" key="1">
    <citation type="journal article" date="2020" name="New Phytol.">
        <title>Comparative genomics reveals dynamic genome evolution in host specialist ectomycorrhizal fungi.</title>
        <authorList>
            <person name="Lofgren L.A."/>
            <person name="Nguyen N.H."/>
            <person name="Vilgalys R."/>
            <person name="Ruytinx J."/>
            <person name="Liao H.L."/>
            <person name="Branco S."/>
            <person name="Kuo A."/>
            <person name="LaButti K."/>
            <person name="Lipzen A."/>
            <person name="Andreopoulos W."/>
            <person name="Pangilinan J."/>
            <person name="Riley R."/>
            <person name="Hundley H."/>
            <person name="Na H."/>
            <person name="Barry K."/>
            <person name="Grigoriev I.V."/>
            <person name="Stajich J.E."/>
            <person name="Kennedy P.G."/>
        </authorList>
    </citation>
    <scope>NUCLEOTIDE SEQUENCE</scope>
    <source>
        <strain evidence="2">S12</strain>
    </source>
</reference>
<sequence>MSSTTNSLDTDQNMAAPNNGDTPALFQLLAQLVQGQQDFGQAVTQILNQPASAPQTQPAAPPKASVAEPDVYDRKYDTFDPFMSQLYLLFSAKLAVYVNDQMKIVTALSFMKKGFAGTWATNITKQLREGTVTFASWTAFKRKLKEEFDDLNKKQAAQVKLHAKFDQLATLAGFNDEALLDVLQQNLDKLTFDAIVAVPQVDRTLAAWRDYVKSYDRNKRANERSEGETPSGRRFGDG</sequence>
<feature type="region of interest" description="Disordered" evidence="1">
    <location>
        <begin position="1"/>
        <end position="20"/>
    </location>
</feature>
<proteinExistence type="predicted"/>
<dbReference type="RefSeq" id="XP_041164785.1">
    <property type="nucleotide sequence ID" value="XM_041305916.1"/>
</dbReference>